<dbReference type="GO" id="GO:0008777">
    <property type="term" value="F:acetylornithine deacetylase activity"/>
    <property type="evidence" value="ECO:0007669"/>
    <property type="project" value="TreeGrafter"/>
</dbReference>
<proteinExistence type="inferred from homology"/>
<accession>A0A9W6JIV5</accession>
<evidence type="ECO:0000259" key="10">
    <source>
        <dbReference type="Pfam" id="PF07687"/>
    </source>
</evidence>
<dbReference type="NCBIfam" id="NF005710">
    <property type="entry name" value="PRK07522.1"/>
    <property type="match status" value="1"/>
</dbReference>
<evidence type="ECO:0000256" key="7">
    <source>
        <dbReference type="ARBA" id="ARBA00022801"/>
    </source>
</evidence>
<keyword evidence="5" id="KW-0028">Amino-acid biosynthesis</keyword>
<dbReference type="InterPro" id="IPR002933">
    <property type="entry name" value="Peptidase_M20"/>
</dbReference>
<keyword evidence="7" id="KW-0378">Hydrolase</keyword>
<dbReference type="InterPro" id="IPR011650">
    <property type="entry name" value="Peptidase_M20_dimer"/>
</dbReference>
<evidence type="ECO:0000256" key="5">
    <source>
        <dbReference type="ARBA" id="ARBA00022605"/>
    </source>
</evidence>
<dbReference type="NCBIfam" id="TIGR01892">
    <property type="entry name" value="AcOrn-deacetyl"/>
    <property type="match status" value="1"/>
</dbReference>
<dbReference type="Proteomes" id="UP001143364">
    <property type="component" value="Unassembled WGS sequence"/>
</dbReference>
<evidence type="ECO:0000256" key="8">
    <source>
        <dbReference type="ARBA" id="ARBA00022833"/>
    </source>
</evidence>
<dbReference type="Pfam" id="PF07687">
    <property type="entry name" value="M20_dimer"/>
    <property type="match status" value="1"/>
</dbReference>
<organism evidence="11 12">
    <name type="scientific">Methylopila jiangsuensis</name>
    <dbReference type="NCBI Taxonomy" id="586230"/>
    <lineage>
        <taxon>Bacteria</taxon>
        <taxon>Pseudomonadati</taxon>
        <taxon>Pseudomonadota</taxon>
        <taxon>Alphaproteobacteria</taxon>
        <taxon>Hyphomicrobiales</taxon>
        <taxon>Methylopilaceae</taxon>
        <taxon>Methylopila</taxon>
    </lineage>
</organism>
<dbReference type="PROSITE" id="PS00759">
    <property type="entry name" value="ARGE_DAPE_CPG2_2"/>
    <property type="match status" value="1"/>
</dbReference>
<comment type="cofactor">
    <cofactor evidence="1">
        <name>Zn(2+)</name>
        <dbReference type="ChEBI" id="CHEBI:29105"/>
    </cofactor>
</comment>
<dbReference type="GO" id="GO:0006526">
    <property type="term" value="P:L-arginine biosynthetic process"/>
    <property type="evidence" value="ECO:0007669"/>
    <property type="project" value="UniProtKB-KW"/>
</dbReference>
<gene>
    <name evidence="11" type="ORF">GCM10008171_18940</name>
</gene>
<evidence type="ECO:0000256" key="1">
    <source>
        <dbReference type="ARBA" id="ARBA00001947"/>
    </source>
</evidence>
<keyword evidence="9" id="KW-0170">Cobalt</keyword>
<keyword evidence="8" id="KW-0862">Zinc</keyword>
<dbReference type="PANTHER" id="PTHR43808">
    <property type="entry name" value="ACETYLORNITHINE DEACETYLASE"/>
    <property type="match status" value="1"/>
</dbReference>
<evidence type="ECO:0000256" key="6">
    <source>
        <dbReference type="ARBA" id="ARBA00022723"/>
    </source>
</evidence>
<dbReference type="SUPFAM" id="SSF53187">
    <property type="entry name" value="Zn-dependent exopeptidases"/>
    <property type="match status" value="1"/>
</dbReference>
<reference evidence="11" key="2">
    <citation type="submission" date="2023-01" db="EMBL/GenBank/DDBJ databases">
        <authorList>
            <person name="Sun Q."/>
            <person name="Evtushenko L."/>
        </authorList>
    </citation>
    <scope>NUCLEOTIDE SEQUENCE</scope>
    <source>
        <strain evidence="11">VKM B-2555</strain>
    </source>
</reference>
<dbReference type="SUPFAM" id="SSF55031">
    <property type="entry name" value="Bacterial exopeptidase dimerisation domain"/>
    <property type="match status" value="1"/>
</dbReference>
<dbReference type="InterPro" id="IPR036264">
    <property type="entry name" value="Bact_exopeptidase_dim_dom"/>
</dbReference>
<evidence type="ECO:0000256" key="9">
    <source>
        <dbReference type="ARBA" id="ARBA00023285"/>
    </source>
</evidence>
<comment type="caution">
    <text evidence="11">The sequence shown here is derived from an EMBL/GenBank/DDBJ whole genome shotgun (WGS) entry which is preliminary data.</text>
</comment>
<keyword evidence="12" id="KW-1185">Reference proteome</keyword>
<dbReference type="PROSITE" id="PS00758">
    <property type="entry name" value="ARGE_DAPE_CPG2_1"/>
    <property type="match status" value="1"/>
</dbReference>
<dbReference type="Gene3D" id="3.30.70.360">
    <property type="match status" value="1"/>
</dbReference>
<feature type="domain" description="Peptidase M20 dimerisation" evidence="10">
    <location>
        <begin position="176"/>
        <end position="270"/>
    </location>
</feature>
<dbReference type="InterPro" id="IPR001261">
    <property type="entry name" value="ArgE/DapE_CS"/>
</dbReference>
<dbReference type="PANTHER" id="PTHR43808:SF31">
    <property type="entry name" value="N-ACETYL-L-CITRULLINE DEACETYLASE"/>
    <property type="match status" value="1"/>
</dbReference>
<protein>
    <submittedName>
        <fullName evidence="11">Acetylornithine deacetylase</fullName>
    </submittedName>
</protein>
<dbReference type="GO" id="GO:0046872">
    <property type="term" value="F:metal ion binding"/>
    <property type="evidence" value="ECO:0007669"/>
    <property type="project" value="UniProtKB-KW"/>
</dbReference>
<comment type="similarity">
    <text evidence="2">Belongs to the peptidase M20A family. ArgE subfamily.</text>
</comment>
<evidence type="ECO:0000256" key="3">
    <source>
        <dbReference type="ARBA" id="ARBA00022490"/>
    </source>
</evidence>
<dbReference type="InterPro" id="IPR050072">
    <property type="entry name" value="Peptidase_M20A"/>
</dbReference>
<dbReference type="EMBL" id="BSFK01000009">
    <property type="protein sequence ID" value="GLK76640.1"/>
    <property type="molecule type" value="Genomic_DNA"/>
</dbReference>
<dbReference type="Pfam" id="PF01546">
    <property type="entry name" value="Peptidase_M20"/>
    <property type="match status" value="1"/>
</dbReference>
<dbReference type="AlphaFoldDB" id="A0A9W6JIV5"/>
<name>A0A9W6JIV5_9HYPH</name>
<reference evidence="11" key="1">
    <citation type="journal article" date="2014" name="Int. J. Syst. Evol. Microbiol.">
        <title>Complete genome sequence of Corynebacterium casei LMG S-19264T (=DSM 44701T), isolated from a smear-ripened cheese.</title>
        <authorList>
            <consortium name="US DOE Joint Genome Institute (JGI-PGF)"/>
            <person name="Walter F."/>
            <person name="Albersmeier A."/>
            <person name="Kalinowski J."/>
            <person name="Ruckert C."/>
        </authorList>
    </citation>
    <scope>NUCLEOTIDE SEQUENCE</scope>
    <source>
        <strain evidence="11">VKM B-2555</strain>
    </source>
</reference>
<dbReference type="RefSeq" id="WP_271204507.1">
    <property type="nucleotide sequence ID" value="NZ_BSFK01000009.1"/>
</dbReference>
<dbReference type="CDD" id="cd03894">
    <property type="entry name" value="M20_ArgE"/>
    <property type="match status" value="1"/>
</dbReference>
<keyword evidence="3" id="KW-0963">Cytoplasm</keyword>
<evidence type="ECO:0000313" key="12">
    <source>
        <dbReference type="Proteomes" id="UP001143364"/>
    </source>
</evidence>
<evidence type="ECO:0000313" key="11">
    <source>
        <dbReference type="EMBL" id="GLK76640.1"/>
    </source>
</evidence>
<keyword evidence="6" id="KW-0479">Metal-binding</keyword>
<sequence length="390" mass="40823">MTAAAFPDAREILARLVAFDTVSSRSNLALIAYVEELLASLGIASVRTPDPTGVKAALFATIGPADRPGVALSGHTDVVPVEGQPWTSDPFVLTARNGRLYGRGACDMKGFLAGVLAAAPRFAAAELATPIHLVFSYDEEVGCVGVEPTIRRFGVDLPKPLLCLVGEPTEMTVVDAHKSVVSYETLVTGRSAHASMPQLGGNAILAMGKLLGELERLRESFAIAGDPSGRFTPPETTITVGMVEGGVAANIVPERCRLVWGFRGLPGFDDALPAARLAAFAEERVLPALRLGAPDAAVTTRLRTSVPGLRPEPGSRAETLAFGLAGQNRAFAVSYGTEAGHFQAAGVPTVVCGPGSIIQAHTADEYLEDAQLDALDAFLDRLLDRCVAGL</sequence>
<keyword evidence="4" id="KW-0055">Arginine biosynthesis</keyword>
<dbReference type="Gene3D" id="3.40.630.10">
    <property type="entry name" value="Zn peptidases"/>
    <property type="match status" value="1"/>
</dbReference>
<evidence type="ECO:0000256" key="4">
    <source>
        <dbReference type="ARBA" id="ARBA00022571"/>
    </source>
</evidence>
<evidence type="ECO:0000256" key="2">
    <source>
        <dbReference type="ARBA" id="ARBA00005691"/>
    </source>
</evidence>
<dbReference type="InterPro" id="IPR010169">
    <property type="entry name" value="AcOrn-deacetyl"/>
</dbReference>